<sequence>MRALIIDVDGVLVTGRPEDGRNWAADLERDLGVNAADLQREFFARHWDDIIVGRAKLSERLSPSLARIAPHVSCDRLISYWFEKDSRLDSAILNDVAACRATGLKICLATNQEHMRAAYLMNVLGLAERVDGIFYSADLGCRKPEQQFFRRIEASTSLSPEELLLVDDTPANVDAARDAGWNAVQWSRDLSLSAILADFR</sequence>
<dbReference type="PANTHER" id="PTHR43611">
    <property type="entry name" value="ALPHA-D-GLUCOSE 1-PHOSPHATE PHOSPHATASE"/>
    <property type="match status" value="1"/>
</dbReference>
<dbReference type="Gene3D" id="3.40.50.1000">
    <property type="entry name" value="HAD superfamily/HAD-like"/>
    <property type="match status" value="1"/>
</dbReference>
<dbReference type="InterPro" id="IPR023214">
    <property type="entry name" value="HAD_sf"/>
</dbReference>
<dbReference type="EMBL" id="JBDPGJ010000002">
    <property type="protein sequence ID" value="MEX0406419.1"/>
    <property type="molecule type" value="Genomic_DNA"/>
</dbReference>
<dbReference type="SUPFAM" id="SSF56784">
    <property type="entry name" value="HAD-like"/>
    <property type="match status" value="1"/>
</dbReference>
<organism evidence="1 2">
    <name type="scientific">Aquibium pacificus</name>
    <dbReference type="NCBI Taxonomy" id="3153579"/>
    <lineage>
        <taxon>Bacteria</taxon>
        <taxon>Pseudomonadati</taxon>
        <taxon>Pseudomonadota</taxon>
        <taxon>Alphaproteobacteria</taxon>
        <taxon>Hyphomicrobiales</taxon>
        <taxon>Phyllobacteriaceae</taxon>
        <taxon>Aquibium</taxon>
    </lineage>
</organism>
<dbReference type="NCBIfam" id="TIGR01509">
    <property type="entry name" value="HAD-SF-IA-v3"/>
    <property type="match status" value="1"/>
</dbReference>
<keyword evidence="1" id="KW-0378">Hydrolase</keyword>
<dbReference type="RefSeq" id="WP_367954373.1">
    <property type="nucleotide sequence ID" value="NZ_JBDPGJ010000002.1"/>
</dbReference>
<gene>
    <name evidence="1" type="ORF">ABGN05_12145</name>
</gene>
<evidence type="ECO:0000313" key="2">
    <source>
        <dbReference type="Proteomes" id="UP001556692"/>
    </source>
</evidence>
<dbReference type="Pfam" id="PF00702">
    <property type="entry name" value="Hydrolase"/>
    <property type="match status" value="1"/>
</dbReference>
<dbReference type="GO" id="GO:0016787">
    <property type="term" value="F:hydrolase activity"/>
    <property type="evidence" value="ECO:0007669"/>
    <property type="project" value="UniProtKB-KW"/>
</dbReference>
<protein>
    <submittedName>
        <fullName evidence="1">HAD-IA family hydrolase</fullName>
    </submittedName>
</protein>
<dbReference type="InterPro" id="IPR006439">
    <property type="entry name" value="HAD-SF_hydro_IA"/>
</dbReference>
<dbReference type="PANTHER" id="PTHR43611:SF3">
    <property type="entry name" value="FLAVIN MONONUCLEOTIDE HYDROLASE 1, CHLOROPLATIC"/>
    <property type="match status" value="1"/>
</dbReference>
<accession>A0ABV3SK89</accession>
<name>A0ABV3SK89_9HYPH</name>
<keyword evidence="2" id="KW-1185">Reference proteome</keyword>
<dbReference type="SFLD" id="SFLDG01129">
    <property type="entry name" value="C1.5:_HAD__Beta-PGM__Phosphata"/>
    <property type="match status" value="1"/>
</dbReference>
<reference evidence="1 2" key="1">
    <citation type="submission" date="2024-05" db="EMBL/GenBank/DDBJ databases">
        <authorList>
            <person name="Jiang F."/>
        </authorList>
    </citation>
    <scope>NUCLEOTIDE SEQUENCE [LARGE SCALE GENOMIC DNA]</scope>
    <source>
        <strain evidence="1 2">LZ166</strain>
    </source>
</reference>
<dbReference type="SFLD" id="SFLDS00003">
    <property type="entry name" value="Haloacid_Dehalogenase"/>
    <property type="match status" value="1"/>
</dbReference>
<dbReference type="Proteomes" id="UP001556692">
    <property type="component" value="Unassembled WGS sequence"/>
</dbReference>
<comment type="caution">
    <text evidence="1">The sequence shown here is derived from an EMBL/GenBank/DDBJ whole genome shotgun (WGS) entry which is preliminary data.</text>
</comment>
<evidence type="ECO:0000313" key="1">
    <source>
        <dbReference type="EMBL" id="MEX0406419.1"/>
    </source>
</evidence>
<proteinExistence type="predicted"/>
<dbReference type="InterPro" id="IPR036412">
    <property type="entry name" value="HAD-like_sf"/>
</dbReference>